<reference evidence="1" key="1">
    <citation type="submission" date="2021-02" db="EMBL/GenBank/DDBJ databases">
        <authorList>
            <person name="Nowell W R."/>
        </authorList>
    </citation>
    <scope>NUCLEOTIDE SEQUENCE</scope>
</reference>
<name>A0A818QTW1_9BILA</name>
<dbReference type="Proteomes" id="UP000663872">
    <property type="component" value="Unassembled WGS sequence"/>
</dbReference>
<dbReference type="AlphaFoldDB" id="A0A818QTW1"/>
<organism evidence="1 2">
    <name type="scientific">Rotaria socialis</name>
    <dbReference type="NCBI Taxonomy" id="392032"/>
    <lineage>
        <taxon>Eukaryota</taxon>
        <taxon>Metazoa</taxon>
        <taxon>Spiralia</taxon>
        <taxon>Gnathifera</taxon>
        <taxon>Rotifera</taxon>
        <taxon>Eurotatoria</taxon>
        <taxon>Bdelloidea</taxon>
        <taxon>Philodinida</taxon>
        <taxon>Philodinidae</taxon>
        <taxon>Rotaria</taxon>
    </lineage>
</organism>
<evidence type="ECO:0000313" key="1">
    <source>
        <dbReference type="EMBL" id="CAF3646374.1"/>
    </source>
</evidence>
<evidence type="ECO:0000313" key="2">
    <source>
        <dbReference type="Proteomes" id="UP000663872"/>
    </source>
</evidence>
<dbReference type="EMBL" id="CAJNYT010004239">
    <property type="protein sequence ID" value="CAF3646374.1"/>
    <property type="molecule type" value="Genomic_DNA"/>
</dbReference>
<accession>A0A818QTW1</accession>
<proteinExistence type="predicted"/>
<protein>
    <submittedName>
        <fullName evidence="1">Uncharacterized protein</fullName>
    </submittedName>
</protein>
<sequence>MATNSENLPGHESVIIENDEGINAESNRTITHIKSKFVIPKNNECVLIEKGVKGSFVTINQFKHFAPRGYEAMNIDIVERNINSIRKIPKIQKQKETDSKQTEISGDLFQSTLVMLFREALKKK</sequence>
<comment type="caution">
    <text evidence="1">The sequence shown here is derived from an EMBL/GenBank/DDBJ whole genome shotgun (WGS) entry which is preliminary data.</text>
</comment>
<gene>
    <name evidence="1" type="ORF">GRG538_LOCUS24954</name>
</gene>